<keyword evidence="3" id="KW-1185">Reference proteome</keyword>
<dbReference type="KEGG" id="nsm:JO391_02540"/>
<dbReference type="Gene3D" id="3.40.710.10">
    <property type="entry name" value="DD-peptidase/beta-lactamase superfamily"/>
    <property type="match status" value="1"/>
</dbReference>
<accession>A0A8G1EDQ9</accession>
<dbReference type="Pfam" id="PF00144">
    <property type="entry name" value="Beta-lactamase"/>
    <property type="match status" value="1"/>
</dbReference>
<dbReference type="PANTHER" id="PTHR43283">
    <property type="entry name" value="BETA-LACTAMASE-RELATED"/>
    <property type="match status" value="1"/>
</dbReference>
<dbReference type="InterPro" id="IPR050789">
    <property type="entry name" value="Diverse_Enzym_Activities"/>
</dbReference>
<dbReference type="SUPFAM" id="SSF56601">
    <property type="entry name" value="beta-lactamase/transpeptidase-like"/>
    <property type="match status" value="1"/>
</dbReference>
<protein>
    <submittedName>
        <fullName evidence="2">Serine hydrolase</fullName>
    </submittedName>
</protein>
<evidence type="ECO:0000313" key="3">
    <source>
        <dbReference type="Proteomes" id="UP000826300"/>
    </source>
</evidence>
<keyword evidence="2" id="KW-0378">Hydrolase</keyword>
<dbReference type="PANTHER" id="PTHR43283:SF7">
    <property type="entry name" value="BETA-LACTAMASE-RELATED DOMAIN-CONTAINING PROTEIN"/>
    <property type="match status" value="1"/>
</dbReference>
<name>A0A8G1EDQ9_9RHOB</name>
<dbReference type="RefSeq" id="WP_220662640.1">
    <property type="nucleotide sequence ID" value="NZ_CP069370.1"/>
</dbReference>
<dbReference type="Proteomes" id="UP000826300">
    <property type="component" value="Chromosome"/>
</dbReference>
<dbReference type="GO" id="GO:0016787">
    <property type="term" value="F:hydrolase activity"/>
    <property type="evidence" value="ECO:0007669"/>
    <property type="project" value="UniProtKB-KW"/>
</dbReference>
<gene>
    <name evidence="2" type="ORF">JO391_02540</name>
</gene>
<organism evidence="2 3">
    <name type="scientific">Neotabrizicola shimadae</name>
    <dbReference type="NCBI Taxonomy" id="2807096"/>
    <lineage>
        <taxon>Bacteria</taxon>
        <taxon>Pseudomonadati</taxon>
        <taxon>Pseudomonadota</taxon>
        <taxon>Alphaproteobacteria</taxon>
        <taxon>Rhodobacterales</taxon>
        <taxon>Paracoccaceae</taxon>
        <taxon>Neotabrizicola</taxon>
    </lineage>
</organism>
<sequence>MAIKTYPNPDLVVGEDRRPRWNSAPARRHGFHNLHLVTRYAQSFRAAQVMDLRLSAELSIPAREDVRRLTASPWFSAMAVIEGNRLLYEAYAPDFGPDRPHSIMSISKMSTNLILGRLVEEGRVGLEERVGDILPFIGPGYANARLQDVLNMNVLNDYNEDYQDTDASVFHHEAATGMRLPAGTEPMNRDFIATIGLAPGAADTVNRSGHCLYKSANTDVLGLVAEARGGRPLSAWLADLADAAGVEGALHMATDRTGFPLFNGGICLTARDLCRYGAVFARMGQGVDGAAFGSGAFIKATLADGVPMPPPRGHLRYSNQTNTNGTWLGHGGYGGQYMVANPKTGRVACFLAVLQDEDGYDTAWYPPLIAMLSEICTGA</sequence>
<evidence type="ECO:0000259" key="1">
    <source>
        <dbReference type="Pfam" id="PF00144"/>
    </source>
</evidence>
<dbReference type="InterPro" id="IPR012338">
    <property type="entry name" value="Beta-lactam/transpept-like"/>
</dbReference>
<evidence type="ECO:0000313" key="2">
    <source>
        <dbReference type="EMBL" id="QYZ70423.1"/>
    </source>
</evidence>
<dbReference type="EMBL" id="CP069370">
    <property type="protein sequence ID" value="QYZ70423.1"/>
    <property type="molecule type" value="Genomic_DNA"/>
</dbReference>
<proteinExistence type="predicted"/>
<dbReference type="AlphaFoldDB" id="A0A8G1EDQ9"/>
<reference evidence="2" key="1">
    <citation type="submission" date="2021-02" db="EMBL/GenBank/DDBJ databases">
        <title>Rhodobacter shimadae sp. nov., an aerobic anoxygenic phototrophic bacterium isolated from a hot spring.</title>
        <authorList>
            <person name="Muramatsu S."/>
            <person name="Haruta S."/>
            <person name="Hirose S."/>
            <person name="Hanada S."/>
        </authorList>
    </citation>
    <scope>NUCLEOTIDE SEQUENCE</scope>
    <source>
        <strain evidence="2">N10</strain>
    </source>
</reference>
<dbReference type="InterPro" id="IPR001466">
    <property type="entry name" value="Beta-lactam-related"/>
</dbReference>
<feature type="domain" description="Beta-lactamase-related" evidence="1">
    <location>
        <begin position="77"/>
        <end position="356"/>
    </location>
</feature>